<feature type="region of interest" description="Disordered" evidence="1">
    <location>
        <begin position="60"/>
        <end position="79"/>
    </location>
</feature>
<sequence>MPDPNGPEFRKPVSNSPVQLASQEQLGQALRDLDRCEQIPGTITRSDLWEMFSNKAGFQKDLEFPLGPSKKRKTPDKSS</sequence>
<reference evidence="2 3" key="1">
    <citation type="submission" date="2019-09" db="EMBL/GenBank/DDBJ databases">
        <title>Draft genome of the ectomycorrhizal ascomycete Sphaerosporella brunnea.</title>
        <authorList>
            <consortium name="DOE Joint Genome Institute"/>
            <person name="Benucci G.M."/>
            <person name="Marozzi G."/>
            <person name="Antonielli L."/>
            <person name="Sanchez S."/>
            <person name="Marco P."/>
            <person name="Wang X."/>
            <person name="Falini L.B."/>
            <person name="Barry K."/>
            <person name="Haridas S."/>
            <person name="Lipzen A."/>
            <person name="Labutti K."/>
            <person name="Grigoriev I.V."/>
            <person name="Murat C."/>
            <person name="Martin F."/>
            <person name="Albertini E."/>
            <person name="Donnini D."/>
            <person name="Bonito G."/>
        </authorList>
    </citation>
    <scope>NUCLEOTIDE SEQUENCE [LARGE SCALE GENOMIC DNA]</scope>
    <source>
        <strain evidence="2 3">Sb_GMNB300</strain>
    </source>
</reference>
<comment type="caution">
    <text evidence="2">The sequence shown here is derived from an EMBL/GenBank/DDBJ whole genome shotgun (WGS) entry which is preliminary data.</text>
</comment>
<proteinExistence type="predicted"/>
<dbReference type="EMBL" id="VXIS01000159">
    <property type="protein sequence ID" value="KAA8900063.1"/>
    <property type="molecule type" value="Genomic_DNA"/>
</dbReference>
<evidence type="ECO:0000313" key="3">
    <source>
        <dbReference type="Proteomes" id="UP000326924"/>
    </source>
</evidence>
<feature type="compositionally biased region" description="Basic residues" evidence="1">
    <location>
        <begin position="69"/>
        <end position="79"/>
    </location>
</feature>
<organism evidence="2 3">
    <name type="scientific">Sphaerosporella brunnea</name>
    <dbReference type="NCBI Taxonomy" id="1250544"/>
    <lineage>
        <taxon>Eukaryota</taxon>
        <taxon>Fungi</taxon>
        <taxon>Dikarya</taxon>
        <taxon>Ascomycota</taxon>
        <taxon>Pezizomycotina</taxon>
        <taxon>Pezizomycetes</taxon>
        <taxon>Pezizales</taxon>
        <taxon>Pyronemataceae</taxon>
        <taxon>Sphaerosporella</taxon>
    </lineage>
</organism>
<name>A0A5J5EPY8_9PEZI</name>
<protein>
    <submittedName>
        <fullName evidence="2">Uncharacterized protein</fullName>
    </submittedName>
</protein>
<gene>
    <name evidence="2" type="ORF">FN846DRAFT_909404</name>
</gene>
<evidence type="ECO:0000313" key="2">
    <source>
        <dbReference type="EMBL" id="KAA8900063.1"/>
    </source>
</evidence>
<dbReference type="InParanoid" id="A0A5J5EPY8"/>
<accession>A0A5J5EPY8</accession>
<feature type="region of interest" description="Disordered" evidence="1">
    <location>
        <begin position="1"/>
        <end position="21"/>
    </location>
</feature>
<dbReference type="Proteomes" id="UP000326924">
    <property type="component" value="Unassembled WGS sequence"/>
</dbReference>
<dbReference type="AlphaFoldDB" id="A0A5J5EPY8"/>
<keyword evidence="3" id="KW-1185">Reference proteome</keyword>
<evidence type="ECO:0000256" key="1">
    <source>
        <dbReference type="SAM" id="MobiDB-lite"/>
    </source>
</evidence>